<keyword evidence="2" id="KW-0614">Plasmid</keyword>
<dbReference type="AlphaFoldDB" id="A0A346PKD8"/>
<dbReference type="EMBL" id="CP027032">
    <property type="protein sequence ID" value="AXR79983.1"/>
    <property type="molecule type" value="Genomic_DNA"/>
</dbReference>
<evidence type="ECO:0000313" key="4">
    <source>
        <dbReference type="Proteomes" id="UP000258707"/>
    </source>
</evidence>
<reference evidence="2 3" key="2">
    <citation type="submission" date="2018-02" db="EMBL/GenBank/DDBJ databases">
        <title>Phenotypic and genomic properties of facultatively anaerobic sulfur-reducing natronoarchaea from hypersaline soda lakes.</title>
        <authorList>
            <person name="Sorokin D.Y."/>
            <person name="Kublanov I.V."/>
            <person name="Roman P."/>
            <person name="Sinninghe Damste J.S."/>
            <person name="Golyshin P.N."/>
            <person name="Rojo D."/>
            <person name="Ciordia S."/>
            <person name="Mena M.D.C."/>
            <person name="Ferrer M."/>
            <person name="Messina E."/>
            <person name="Smedile F."/>
            <person name="La Spada G."/>
            <person name="La Cono V."/>
            <person name="Yakimov M.M."/>
        </authorList>
    </citation>
    <scope>NUCLEOTIDE SEQUENCE [LARGE SCALE GENOMIC DNA]</scope>
    <source>
        <strain evidence="2 3">AArc-Mg</strain>
        <plasmid evidence="2">pAArc-Mg-01</plasmid>
        <plasmid evidence="3">paarc-mg-01</plasmid>
    </source>
</reference>
<name>A0A346PKD8_9EURY</name>
<organism evidence="2 3">
    <name type="scientific">Natrarchaeobaculum sulfurireducens</name>
    <dbReference type="NCBI Taxonomy" id="2044521"/>
    <lineage>
        <taxon>Archaea</taxon>
        <taxon>Methanobacteriati</taxon>
        <taxon>Methanobacteriota</taxon>
        <taxon>Stenosarchaea group</taxon>
        <taxon>Halobacteria</taxon>
        <taxon>Halobacteriales</taxon>
        <taxon>Natrialbaceae</taxon>
        <taxon>Natrarchaeobaculum</taxon>
    </lineage>
</organism>
<accession>A0A346PKD8</accession>
<geneLocation type="plasmid" evidence="4">
    <name>paarc1-02</name>
</geneLocation>
<evidence type="ECO:0000313" key="1">
    <source>
        <dbReference type="EMBL" id="AXR76295.1"/>
    </source>
</evidence>
<evidence type="ECO:0000313" key="2">
    <source>
        <dbReference type="EMBL" id="AXR79983.1"/>
    </source>
</evidence>
<accession>A0A346P9V0</accession>
<geneLocation type="plasmid" evidence="1">
    <name>pAArc1-02</name>
</geneLocation>
<dbReference type="EMBL" id="CP024046">
    <property type="protein sequence ID" value="AXR76295.1"/>
    <property type="molecule type" value="Genomic_DNA"/>
</dbReference>
<proteinExistence type="predicted"/>
<keyword evidence="3" id="KW-1185">Reference proteome</keyword>
<dbReference type="KEGG" id="nan:AArc1_5094"/>
<evidence type="ECO:0000313" key="3">
    <source>
        <dbReference type="Proteomes" id="UP000258613"/>
    </source>
</evidence>
<geneLocation type="plasmid" evidence="3">
    <name>paarc-mg-01</name>
</geneLocation>
<dbReference type="Proteomes" id="UP000258707">
    <property type="component" value="Plasmid pAArc1-02"/>
</dbReference>
<protein>
    <submittedName>
        <fullName evidence="2">Uncharacterized protein</fullName>
    </submittedName>
</protein>
<gene>
    <name evidence="1" type="ORF">AArc1_5094</name>
    <name evidence="2" type="ORF">AArcMg_4158</name>
</gene>
<geneLocation type="plasmid" evidence="2">
    <name>pAArc-Mg-01</name>
</geneLocation>
<sequence>MNSSANLRSGIWLTLGRPGIETNHRRRTSTETGRQNRWTTSWTTTLSSRLRSSSVFRSLSICSIGPLPSSHSSEASISALE</sequence>
<dbReference type="Proteomes" id="UP000258613">
    <property type="component" value="Plasmid pAArc-Mg-01"/>
</dbReference>
<dbReference type="KEGG" id="nag:AArcMg_4158"/>
<reference evidence="1 4" key="1">
    <citation type="submission" date="2017-10" db="EMBL/GenBank/DDBJ databases">
        <title>Phenotypic and genomic properties of facultatively anaerobic sulfur-reducing natronoarchaea from hypersaline soda lakes.</title>
        <authorList>
            <person name="Sorokin D.Y."/>
            <person name="Kublanov I.V."/>
            <person name="Roman P."/>
            <person name="Sinninghe Damste J.S."/>
            <person name="Golyshin P.N."/>
            <person name="Rojo D."/>
            <person name="Ciordia S."/>
            <person name="Mena Md.C."/>
            <person name="Ferrer M."/>
            <person name="Messina E."/>
            <person name="Smedile F."/>
            <person name="La Spada G."/>
            <person name="La Cono V."/>
            <person name="Yakimov M.M."/>
        </authorList>
    </citation>
    <scope>NUCLEOTIDE SEQUENCE [LARGE SCALE GENOMIC DNA]</scope>
    <source>
        <strain evidence="1 4">AArc1</strain>
        <plasmid evidence="4">paarc1-02</plasmid>
        <plasmid evidence="1">pAArc1-02</plasmid>
    </source>
</reference>